<evidence type="ECO:0008006" key="8">
    <source>
        <dbReference type="Google" id="ProtNLM"/>
    </source>
</evidence>
<dbReference type="InterPro" id="IPR007014">
    <property type="entry name" value="FUN14"/>
</dbReference>
<name>A0A1W0X723_HYPEX</name>
<reference evidence="7" key="1">
    <citation type="submission" date="2017-01" db="EMBL/GenBank/DDBJ databases">
        <title>Comparative genomics of anhydrobiosis in the tardigrade Hypsibius dujardini.</title>
        <authorList>
            <person name="Yoshida Y."/>
            <person name="Koutsovoulos G."/>
            <person name="Laetsch D."/>
            <person name="Stevens L."/>
            <person name="Kumar S."/>
            <person name="Horikawa D."/>
            <person name="Ishino K."/>
            <person name="Komine S."/>
            <person name="Tomita M."/>
            <person name="Blaxter M."/>
            <person name="Arakawa K."/>
        </authorList>
    </citation>
    <scope>NUCLEOTIDE SEQUENCE [LARGE SCALE GENOMIC DNA]</scope>
    <source>
        <strain evidence="7">Z151</strain>
    </source>
</reference>
<comment type="similarity">
    <text evidence="2">Belongs to the FUN14 family.</text>
</comment>
<accession>A0A1W0X723</accession>
<proteinExistence type="inferred from homology"/>
<protein>
    <recommendedName>
        <fullName evidence="8">FUN14 domain-containing protein 1</fullName>
    </recommendedName>
</protein>
<comment type="caution">
    <text evidence="6">The sequence shown here is derived from an EMBL/GenBank/DDBJ whole genome shotgun (WGS) entry which is preliminary data.</text>
</comment>
<dbReference type="GO" id="GO:0000422">
    <property type="term" value="P:autophagy of mitochondrion"/>
    <property type="evidence" value="ECO:0007669"/>
    <property type="project" value="TreeGrafter"/>
</dbReference>
<evidence type="ECO:0000256" key="1">
    <source>
        <dbReference type="ARBA" id="ARBA00004374"/>
    </source>
</evidence>
<evidence type="ECO:0000256" key="2">
    <source>
        <dbReference type="ARBA" id="ARBA00009160"/>
    </source>
</evidence>
<evidence type="ECO:0000256" key="3">
    <source>
        <dbReference type="ARBA" id="ARBA00022692"/>
    </source>
</evidence>
<dbReference type="Pfam" id="PF04930">
    <property type="entry name" value="FUN14"/>
    <property type="match status" value="1"/>
</dbReference>
<dbReference type="AlphaFoldDB" id="A0A1W0X723"/>
<gene>
    <name evidence="6" type="ORF">BV898_02772</name>
</gene>
<keyword evidence="4" id="KW-1133">Transmembrane helix</keyword>
<dbReference type="PANTHER" id="PTHR21346">
    <property type="entry name" value="FUN14 DOMAIN CONTAINING"/>
    <property type="match status" value="1"/>
</dbReference>
<evidence type="ECO:0000256" key="5">
    <source>
        <dbReference type="ARBA" id="ARBA00023136"/>
    </source>
</evidence>
<organism evidence="6 7">
    <name type="scientific">Hypsibius exemplaris</name>
    <name type="common">Freshwater tardigrade</name>
    <dbReference type="NCBI Taxonomy" id="2072580"/>
    <lineage>
        <taxon>Eukaryota</taxon>
        <taxon>Metazoa</taxon>
        <taxon>Ecdysozoa</taxon>
        <taxon>Tardigrada</taxon>
        <taxon>Eutardigrada</taxon>
        <taxon>Parachela</taxon>
        <taxon>Hypsibioidea</taxon>
        <taxon>Hypsibiidae</taxon>
        <taxon>Hypsibius</taxon>
    </lineage>
</organism>
<keyword evidence="5" id="KW-0472">Membrane</keyword>
<sequence length="184" mass="19842">MAGLPQESSTPPSQLLSEETKQEISQTVIAAKDAVNDLVTAGWNQWDMEGFGEEDIPSAVDRMLDRLAGATKAQQITAGGASGWVTGFLFNKFGRPILYLGGATIIIALFAEHQGYLKIDWSKVRQDASAGRRAVTNRIHTLQTTGILARKNGRPWLRKLQNLAQSSPYLTGGYIGGVLLGLAS</sequence>
<dbReference type="PANTHER" id="PTHR21346:SF0">
    <property type="entry name" value="RE45833P"/>
    <property type="match status" value="1"/>
</dbReference>
<dbReference type="Proteomes" id="UP000192578">
    <property type="component" value="Unassembled WGS sequence"/>
</dbReference>
<dbReference type="GO" id="GO:0005741">
    <property type="term" value="C:mitochondrial outer membrane"/>
    <property type="evidence" value="ECO:0007669"/>
    <property type="project" value="UniProtKB-SubCell"/>
</dbReference>
<dbReference type="EMBL" id="MTYJ01000012">
    <property type="protein sequence ID" value="OQV23325.1"/>
    <property type="molecule type" value="Genomic_DNA"/>
</dbReference>
<keyword evidence="7" id="KW-1185">Reference proteome</keyword>
<evidence type="ECO:0000313" key="7">
    <source>
        <dbReference type="Proteomes" id="UP000192578"/>
    </source>
</evidence>
<keyword evidence="3" id="KW-0812">Transmembrane</keyword>
<comment type="subcellular location">
    <subcellularLocation>
        <location evidence="1">Mitochondrion outer membrane</location>
        <topology evidence="1">Multi-pass membrane protein</topology>
    </subcellularLocation>
</comment>
<evidence type="ECO:0000313" key="6">
    <source>
        <dbReference type="EMBL" id="OQV23325.1"/>
    </source>
</evidence>
<evidence type="ECO:0000256" key="4">
    <source>
        <dbReference type="ARBA" id="ARBA00022989"/>
    </source>
</evidence>
<dbReference type="OrthoDB" id="163794at2759"/>